<evidence type="ECO:0000256" key="3">
    <source>
        <dbReference type="ARBA" id="ARBA00022840"/>
    </source>
</evidence>
<dbReference type="Gene3D" id="2.30.30.100">
    <property type="match status" value="1"/>
</dbReference>
<evidence type="ECO:0000256" key="1">
    <source>
        <dbReference type="ARBA" id="ARBA00022598"/>
    </source>
</evidence>
<dbReference type="SUPFAM" id="SSF55681">
    <property type="entry name" value="Class II aaRS and biotin synthetases"/>
    <property type="match status" value="1"/>
</dbReference>
<dbReference type="InterPro" id="IPR045864">
    <property type="entry name" value="aa-tRNA-synth_II/BPL/LPL"/>
</dbReference>
<dbReference type="InterPro" id="IPR003142">
    <property type="entry name" value="BPL_C"/>
</dbReference>
<dbReference type="PANTHER" id="PTHR12835:SF5">
    <property type="entry name" value="BIOTIN--PROTEIN LIGASE"/>
    <property type="match status" value="1"/>
</dbReference>
<dbReference type="SUPFAM" id="SSF50037">
    <property type="entry name" value="C-terminal domain of transcriptional repressors"/>
    <property type="match status" value="1"/>
</dbReference>
<dbReference type="Pfam" id="PF03099">
    <property type="entry name" value="BPL_LplA_LipB"/>
    <property type="match status" value="1"/>
</dbReference>
<reference evidence="7 8" key="1">
    <citation type="submission" date="2018-11" db="EMBL/GenBank/DDBJ databases">
        <title>Draft genome sequence of Gordonia sp. RS15-1S isolated from rice stems.</title>
        <authorList>
            <person name="Muangham S."/>
        </authorList>
    </citation>
    <scope>NUCLEOTIDE SEQUENCE [LARGE SCALE GENOMIC DNA]</scope>
    <source>
        <strain evidence="7 8">RS15-1S</strain>
    </source>
</reference>
<keyword evidence="1 7" id="KW-0436">Ligase</keyword>
<dbReference type="NCBIfam" id="TIGR00121">
    <property type="entry name" value="birA_ligase"/>
    <property type="match status" value="1"/>
</dbReference>
<comment type="caution">
    <text evidence="7">The sequence shown here is derived from an EMBL/GenBank/DDBJ whole genome shotgun (WGS) entry which is preliminary data.</text>
</comment>
<keyword evidence="3" id="KW-0067">ATP-binding</keyword>
<evidence type="ECO:0000256" key="2">
    <source>
        <dbReference type="ARBA" id="ARBA00022741"/>
    </source>
</evidence>
<evidence type="ECO:0000313" key="8">
    <source>
        <dbReference type="Proteomes" id="UP000267536"/>
    </source>
</evidence>
<dbReference type="PANTHER" id="PTHR12835">
    <property type="entry name" value="BIOTIN PROTEIN LIGASE"/>
    <property type="match status" value="1"/>
</dbReference>
<dbReference type="InterPro" id="IPR004143">
    <property type="entry name" value="BPL_LPL_catalytic"/>
</dbReference>
<dbReference type="GO" id="GO:0004077">
    <property type="term" value="F:biotin--[biotin carboxyl-carrier protein] ligase activity"/>
    <property type="evidence" value="ECO:0007669"/>
    <property type="project" value="UniProtKB-EC"/>
</dbReference>
<dbReference type="EMBL" id="RKMH01000003">
    <property type="protein sequence ID" value="RPA65381.1"/>
    <property type="molecule type" value="Genomic_DNA"/>
</dbReference>
<sequence length="275" mass="28996">MVMNTPATSPVHGLQAAIDARTPDLADTIWRRVEVVDSTGSTNADLAARADESDLVGTVRITTDQTAGRGRRARTWAAPAGAQLAISAVVSVSGHTEELGWLSLATGIATAAAIERHSGQRPVLKWPNDVLIGDRKIAGILAEYVPSTDGGVVVVGTGLNTNLTSDDLPVPTATSLRIATGAELGVDDLAGLAIEYLRALDEQGWPDRLDAIAETYRQRCDTLGRRVRLLLPGDTEIVGQAVDVDVNGRIVIERDGGERFTAAAGDVVHLRPVTD</sequence>
<protein>
    <recommendedName>
        <fullName evidence="5">biotin--[biotin carboxyl-carrier protein] ligase</fullName>
        <ecNumber evidence="5">6.3.4.15</ecNumber>
    </recommendedName>
</protein>
<keyword evidence="8" id="KW-1185">Reference proteome</keyword>
<feature type="domain" description="BPL/LPL catalytic" evidence="6">
    <location>
        <begin position="23"/>
        <end position="205"/>
    </location>
</feature>
<dbReference type="GO" id="GO:0005737">
    <property type="term" value="C:cytoplasm"/>
    <property type="evidence" value="ECO:0007669"/>
    <property type="project" value="TreeGrafter"/>
</dbReference>
<name>A0A3N4H1Z0_9ACTN</name>
<keyword evidence="2" id="KW-0547">Nucleotide-binding</keyword>
<dbReference type="OrthoDB" id="9807064at2"/>
<dbReference type="Pfam" id="PF02237">
    <property type="entry name" value="BPL_C"/>
    <property type="match status" value="1"/>
</dbReference>
<dbReference type="PROSITE" id="PS51733">
    <property type="entry name" value="BPL_LPL_CATALYTIC"/>
    <property type="match status" value="1"/>
</dbReference>
<dbReference type="InterPro" id="IPR008988">
    <property type="entry name" value="Transcriptional_repressor_C"/>
</dbReference>
<dbReference type="RefSeq" id="WP_123926672.1">
    <property type="nucleotide sequence ID" value="NZ_JBPSDP010000003.1"/>
</dbReference>
<accession>A0A3N4H1Z0</accession>
<evidence type="ECO:0000313" key="7">
    <source>
        <dbReference type="EMBL" id="RPA65381.1"/>
    </source>
</evidence>
<gene>
    <name evidence="7" type="ORF">EF294_04630</name>
</gene>
<keyword evidence="4" id="KW-0092">Biotin</keyword>
<dbReference type="Proteomes" id="UP000267536">
    <property type="component" value="Unassembled WGS sequence"/>
</dbReference>
<dbReference type="Gene3D" id="3.30.930.10">
    <property type="entry name" value="Bira Bifunctional Protein, Domain 2"/>
    <property type="match status" value="1"/>
</dbReference>
<dbReference type="InterPro" id="IPR004408">
    <property type="entry name" value="Biotin_CoA_COase_ligase"/>
</dbReference>
<evidence type="ECO:0000256" key="5">
    <source>
        <dbReference type="ARBA" id="ARBA00024227"/>
    </source>
</evidence>
<dbReference type="AlphaFoldDB" id="A0A3N4H1Z0"/>
<dbReference type="EC" id="6.3.4.15" evidence="5"/>
<organism evidence="7 8">
    <name type="scientific">Gordonia oryzae</name>
    <dbReference type="NCBI Taxonomy" id="2487349"/>
    <lineage>
        <taxon>Bacteria</taxon>
        <taxon>Bacillati</taxon>
        <taxon>Actinomycetota</taxon>
        <taxon>Actinomycetes</taxon>
        <taxon>Mycobacteriales</taxon>
        <taxon>Gordoniaceae</taxon>
        <taxon>Gordonia</taxon>
    </lineage>
</organism>
<evidence type="ECO:0000259" key="6">
    <source>
        <dbReference type="PROSITE" id="PS51733"/>
    </source>
</evidence>
<proteinExistence type="predicted"/>
<dbReference type="GO" id="GO:0005524">
    <property type="term" value="F:ATP binding"/>
    <property type="evidence" value="ECO:0007669"/>
    <property type="project" value="UniProtKB-KW"/>
</dbReference>
<evidence type="ECO:0000256" key="4">
    <source>
        <dbReference type="ARBA" id="ARBA00023267"/>
    </source>
</evidence>